<accession>A0A1I6YM08</accession>
<dbReference type="EMBL" id="FPBF01000001">
    <property type="protein sequence ID" value="SFT51291.1"/>
    <property type="molecule type" value="Genomic_DNA"/>
</dbReference>
<dbReference type="AlphaFoldDB" id="A0A1I6YM08"/>
<dbReference type="Proteomes" id="UP000199673">
    <property type="component" value="Unassembled WGS sequence"/>
</dbReference>
<dbReference type="OrthoDB" id="1093973at2"/>
<keyword evidence="2" id="KW-1185">Reference proteome</keyword>
<organism evidence="1 2">
    <name type="scientific">Algoriphagus locisalis</name>
    <dbReference type="NCBI Taxonomy" id="305507"/>
    <lineage>
        <taxon>Bacteria</taxon>
        <taxon>Pseudomonadati</taxon>
        <taxon>Bacteroidota</taxon>
        <taxon>Cytophagia</taxon>
        <taxon>Cytophagales</taxon>
        <taxon>Cyclobacteriaceae</taxon>
        <taxon>Algoriphagus</taxon>
    </lineage>
</organism>
<sequence length="412" mass="48026">MSDNKTRISEENILEIQECIKRLCKKVSYYTEDLFEIELGDAEIYIQMPGEEEGFSLTIEEFIEFDWQMDKFNIINQGRIQTTTLTYQIIKAETEDLEFYLKSTSDFYQEIEGAELSIVGSPIYLAIACILLDSYHDDFGTGYQSYTVIQIEYDDKRNKLSNEHESDLIYSYLFEIADTTGFVFYLSKIRDNDPELAEKIEILFAKEEGDNSDPEEEIVLKPLLNYSDAMRLYVSGLQTHDKELRLLNFYKIFEYFAPIVISIDSYNLLSKKLDSPIVLNPNRDYLKSIFELVNSTNQRLKDNELIKSVINECFDMVELFDYLPESIKKKVLGIVKEKKLTYKTGKEKLTQACNIIASTIYSTRNQVVHAKSNFEATGDECPARDLEQLNIFMREASARTIRWYSKLPDYQK</sequence>
<dbReference type="RefSeq" id="WP_091691628.1">
    <property type="nucleotide sequence ID" value="NZ_FPBF01000001.1"/>
</dbReference>
<evidence type="ECO:0000313" key="2">
    <source>
        <dbReference type="Proteomes" id="UP000199673"/>
    </source>
</evidence>
<protein>
    <recommendedName>
        <fullName evidence="3">Apea-like HEPN domain-containing protein</fullName>
    </recommendedName>
</protein>
<reference evidence="2" key="1">
    <citation type="submission" date="2016-10" db="EMBL/GenBank/DDBJ databases">
        <authorList>
            <person name="Varghese N."/>
            <person name="Submissions S."/>
        </authorList>
    </citation>
    <scope>NUCLEOTIDE SEQUENCE [LARGE SCALE GENOMIC DNA]</scope>
    <source>
        <strain evidence="2">DSM 23445</strain>
    </source>
</reference>
<gene>
    <name evidence="1" type="ORF">SAMN04489724_1084</name>
</gene>
<evidence type="ECO:0000313" key="1">
    <source>
        <dbReference type="EMBL" id="SFT51291.1"/>
    </source>
</evidence>
<evidence type="ECO:0008006" key="3">
    <source>
        <dbReference type="Google" id="ProtNLM"/>
    </source>
</evidence>
<dbReference type="STRING" id="305507.SAMN04489724_1084"/>
<proteinExistence type="predicted"/>
<name>A0A1I6YM08_9BACT</name>